<dbReference type="Pfam" id="PF07869">
    <property type="entry name" value="DUF1656"/>
    <property type="match status" value="1"/>
</dbReference>
<evidence type="ECO:0000313" key="6">
    <source>
        <dbReference type="EMBL" id="ABP64360.1"/>
    </source>
</evidence>
<proteinExistence type="predicted"/>
<dbReference type="Proteomes" id="UP000009134">
    <property type="component" value="Plasmid pNL2"/>
</dbReference>
<keyword evidence="4 5" id="KW-0472">Membrane</keyword>
<keyword evidence="2 5" id="KW-0812">Transmembrane</keyword>
<gene>
    <name evidence="6" type="ordered locus">Saro_3500</name>
</gene>
<evidence type="ECO:0008006" key="8">
    <source>
        <dbReference type="Google" id="ProtNLM"/>
    </source>
</evidence>
<evidence type="ECO:0000256" key="3">
    <source>
        <dbReference type="ARBA" id="ARBA00022989"/>
    </source>
</evidence>
<keyword evidence="3 5" id="KW-1133">Transmembrane helix</keyword>
<dbReference type="HOGENOM" id="CLU_188292_1_0_5"/>
<evidence type="ECO:0000256" key="5">
    <source>
        <dbReference type="SAM" id="Phobius"/>
    </source>
</evidence>
<accession>A4XEJ9</accession>
<evidence type="ECO:0000256" key="1">
    <source>
        <dbReference type="ARBA" id="ARBA00022475"/>
    </source>
</evidence>
<geneLocation type="plasmid" evidence="6 7">
    <name>pNL2</name>
</geneLocation>
<dbReference type="EMBL" id="CP000677">
    <property type="protein sequence ID" value="ABP64360.1"/>
    <property type="molecule type" value="Genomic_DNA"/>
</dbReference>
<protein>
    <recommendedName>
        <fullName evidence="8">DUF1656 domain-containing protein</fullName>
    </recommendedName>
</protein>
<keyword evidence="1" id="KW-1003">Cell membrane</keyword>
<evidence type="ECO:0000256" key="4">
    <source>
        <dbReference type="ARBA" id="ARBA00023136"/>
    </source>
</evidence>
<organism evidence="6 7">
    <name type="scientific">Novosphingobium aromaticivorans (strain ATCC 700278 / DSM 12444 / CCUG 56034 / CIP 105152 / NBRC 16084 / F199)</name>
    <dbReference type="NCBI Taxonomy" id="279238"/>
    <lineage>
        <taxon>Bacteria</taxon>
        <taxon>Pseudomonadati</taxon>
        <taxon>Pseudomonadota</taxon>
        <taxon>Alphaproteobacteria</taxon>
        <taxon>Sphingomonadales</taxon>
        <taxon>Sphingomonadaceae</taxon>
        <taxon>Novosphingobium</taxon>
    </lineage>
</organism>
<sequence>MTGEYAIAGIFVAAAPLHALVALALVLLIHRMLVRTRFYRWVWHPVLVDSAMFAIAWALIALWLPLFLQRIP</sequence>
<feature type="transmembrane region" description="Helical" evidence="5">
    <location>
        <begin position="41"/>
        <end position="64"/>
    </location>
</feature>
<keyword evidence="6" id="KW-0614">Plasmid</keyword>
<evidence type="ECO:0000256" key="2">
    <source>
        <dbReference type="ARBA" id="ARBA00022692"/>
    </source>
</evidence>
<dbReference type="RefSeq" id="WP_011906747.1">
    <property type="nucleotide sequence ID" value="NC_009427.1"/>
</dbReference>
<name>A4XEJ9_NOVAD</name>
<feature type="transmembrane region" description="Helical" evidence="5">
    <location>
        <begin position="6"/>
        <end position="29"/>
    </location>
</feature>
<reference evidence="6 7" key="1">
    <citation type="submission" date="2007-04" db="EMBL/GenBank/DDBJ databases">
        <title>Complete sequence of plasmid pNL2 of Novosphingobium aromaticivorans DSM 12444.</title>
        <authorList>
            <consortium name="US DOE Joint Genome Institute"/>
            <person name="Copeland A."/>
            <person name="Lucas S."/>
            <person name="Lapidus A."/>
            <person name="Barry K."/>
            <person name="Detter J.C."/>
            <person name="Glavina del Rio T."/>
            <person name="Hammon N."/>
            <person name="Israni S."/>
            <person name="Dalin E."/>
            <person name="Tice H."/>
            <person name="Pitluck S."/>
            <person name="Chertkov O."/>
            <person name="Han C."/>
            <person name="Thomson S."/>
            <person name="Schmutz J."/>
            <person name="Larimer F."/>
            <person name="Land M."/>
            <person name="Kyrpides N."/>
            <person name="Ivanova N."/>
            <person name="Fredrickson J."/>
            <person name="Romine M.F."/>
            <person name="Richardson P."/>
        </authorList>
    </citation>
    <scope>NUCLEOTIDE SEQUENCE [LARGE SCALE GENOMIC DNA]</scope>
    <source>
        <strain evidence="7">ATCC 700278 / DSM 12444 / CCUG 56034 / CIP 105152 / NBRC 16084 / F199</strain>
        <plasmid evidence="6 7">pNL2</plasmid>
    </source>
</reference>
<keyword evidence="7" id="KW-1185">Reference proteome</keyword>
<evidence type="ECO:0000313" key="7">
    <source>
        <dbReference type="Proteomes" id="UP000009134"/>
    </source>
</evidence>
<dbReference type="AlphaFoldDB" id="A4XEJ9"/>
<dbReference type="InterPro" id="IPR012451">
    <property type="entry name" value="DUF1656"/>
</dbReference>
<dbReference type="KEGG" id="nar:Saro_3500"/>